<feature type="binding site" evidence="4">
    <location>
        <begin position="98"/>
        <end position="100"/>
    </location>
    <ligand>
        <name>substrate</name>
    </ligand>
</feature>
<evidence type="ECO:0000259" key="5">
    <source>
        <dbReference type="Pfam" id="PF00206"/>
    </source>
</evidence>
<comment type="subcellular location">
    <subcellularLocation>
        <location evidence="4">Cytoplasm</location>
    </subcellularLocation>
</comment>
<feature type="binding site" evidence="4">
    <location>
        <begin position="324"/>
        <end position="326"/>
    </location>
    <ligand>
        <name>substrate</name>
    </ligand>
</feature>
<dbReference type="NCBIfam" id="NF008909">
    <property type="entry name" value="PRK12273.1"/>
    <property type="match status" value="1"/>
</dbReference>
<keyword evidence="8" id="KW-1185">Reference proteome</keyword>
<feature type="binding site" evidence="4">
    <location>
        <position position="187"/>
    </location>
    <ligand>
        <name>substrate</name>
    </ligand>
</feature>
<dbReference type="EMBL" id="UIHC01000008">
    <property type="protein sequence ID" value="SUZ31431.1"/>
    <property type="molecule type" value="Genomic_DNA"/>
</dbReference>
<dbReference type="InterPro" id="IPR024083">
    <property type="entry name" value="Fumarase/histidase_N"/>
</dbReference>
<dbReference type="PROSITE" id="PS00163">
    <property type="entry name" value="FUMARATE_LYASES"/>
    <property type="match status" value="1"/>
</dbReference>
<name>A0A3B0M5U3_9RHOB</name>
<dbReference type="SUPFAM" id="SSF48557">
    <property type="entry name" value="L-aspartase-like"/>
    <property type="match status" value="1"/>
</dbReference>
<protein>
    <recommendedName>
        <fullName evidence="4">Fumarate hydratase class II</fullName>
        <shortName evidence="4">Fumarase C</shortName>
        <ecNumber evidence="4">4.2.1.2</ecNumber>
    </recommendedName>
    <alternativeName>
        <fullName evidence="4">Aerobic fumarase</fullName>
    </alternativeName>
    <alternativeName>
        <fullName evidence="4">Iron-independent fumarase</fullName>
    </alternativeName>
</protein>
<dbReference type="HAMAP" id="MF_00743">
    <property type="entry name" value="FumaraseC"/>
    <property type="match status" value="1"/>
</dbReference>
<evidence type="ECO:0000259" key="6">
    <source>
        <dbReference type="Pfam" id="PF10415"/>
    </source>
</evidence>
<dbReference type="PANTHER" id="PTHR11444">
    <property type="entry name" value="ASPARTATEAMMONIA/ARGININOSUCCINATE/ADENYLOSUCCINATE LYASE"/>
    <property type="match status" value="1"/>
</dbReference>
<dbReference type="Gene3D" id="1.10.40.30">
    <property type="entry name" value="Fumarase/aspartase (C-terminal domain)"/>
    <property type="match status" value="1"/>
</dbReference>
<keyword evidence="2 4" id="KW-0816">Tricarboxylic acid cycle</keyword>
<evidence type="ECO:0000256" key="1">
    <source>
        <dbReference type="ARBA" id="ARBA00009084"/>
    </source>
</evidence>
<dbReference type="RefSeq" id="WP_121093718.1">
    <property type="nucleotide sequence ID" value="NZ_UIHC01000008.1"/>
</dbReference>
<comment type="miscellaneous">
    <text evidence="4">There are 2 substrate-binding sites: the catalytic A site, and the non-catalytic B site that may play a role in the transfer of substrate or product between the active site and the solvent. Alternatively, the B site may bind allosteric effectors.</text>
</comment>
<feature type="binding site" evidence="4">
    <location>
        <begin position="139"/>
        <end position="141"/>
    </location>
    <ligand>
        <name>substrate</name>
    </ligand>
</feature>
<evidence type="ECO:0000256" key="3">
    <source>
        <dbReference type="ARBA" id="ARBA00023239"/>
    </source>
</evidence>
<dbReference type="InterPro" id="IPR000362">
    <property type="entry name" value="Fumarate_lyase_fam"/>
</dbReference>
<comment type="pathway">
    <text evidence="4">Carbohydrate metabolism; tricarboxylic acid cycle; (S)-malate from fumarate: step 1/1.</text>
</comment>
<dbReference type="GO" id="GO:0006108">
    <property type="term" value="P:malate metabolic process"/>
    <property type="evidence" value="ECO:0007669"/>
    <property type="project" value="TreeGrafter"/>
</dbReference>
<dbReference type="AlphaFoldDB" id="A0A3B0M5U3"/>
<dbReference type="FunFam" id="1.10.40.30:FF:000002">
    <property type="entry name" value="Fumarate hydratase class II"/>
    <property type="match status" value="1"/>
</dbReference>
<dbReference type="UniPathway" id="UPA00223">
    <property type="reaction ID" value="UER01007"/>
</dbReference>
<evidence type="ECO:0000256" key="2">
    <source>
        <dbReference type="ARBA" id="ARBA00022532"/>
    </source>
</evidence>
<dbReference type="Proteomes" id="UP000272908">
    <property type="component" value="Unassembled WGS sequence"/>
</dbReference>
<reference evidence="8" key="1">
    <citation type="submission" date="2018-08" db="EMBL/GenBank/DDBJ databases">
        <authorList>
            <person name="Rodrigo-Torres L."/>
            <person name="Arahal R. D."/>
            <person name="Lucena T."/>
        </authorList>
    </citation>
    <scope>NUCLEOTIDE SEQUENCE [LARGE SCALE GENOMIC DNA]</scope>
    <source>
        <strain evidence="8">CECT 7235</strain>
    </source>
</reference>
<dbReference type="Pfam" id="PF00206">
    <property type="entry name" value="Lyase_1"/>
    <property type="match status" value="1"/>
</dbReference>
<accession>A0A3B0M5U3</accession>
<comment type="function">
    <text evidence="4">Involved in the TCA cycle. Catalyzes the stereospecific interconversion of fumarate to L-malate.</text>
</comment>
<feature type="binding site" description="in site B" evidence="4">
    <location>
        <begin position="129"/>
        <end position="132"/>
    </location>
    <ligand>
        <name>substrate</name>
    </ligand>
</feature>
<dbReference type="PANTHER" id="PTHR11444:SF1">
    <property type="entry name" value="FUMARATE HYDRATASE, MITOCHONDRIAL"/>
    <property type="match status" value="1"/>
</dbReference>
<dbReference type="CDD" id="cd01362">
    <property type="entry name" value="Fumarase_classII"/>
    <property type="match status" value="1"/>
</dbReference>
<evidence type="ECO:0000313" key="7">
    <source>
        <dbReference type="EMBL" id="SUZ31431.1"/>
    </source>
</evidence>
<dbReference type="InterPro" id="IPR022761">
    <property type="entry name" value="Fumarate_lyase_N"/>
</dbReference>
<keyword evidence="3 4" id="KW-0456">Lyase</keyword>
<feature type="active site" description="Proton donor/acceptor" evidence="4">
    <location>
        <position position="188"/>
    </location>
</feature>
<dbReference type="NCBIfam" id="TIGR00979">
    <property type="entry name" value="fumC_II"/>
    <property type="match status" value="1"/>
</dbReference>
<feature type="domain" description="Fumarate lyase N-terminal" evidence="5">
    <location>
        <begin position="13"/>
        <end position="342"/>
    </location>
</feature>
<dbReference type="PRINTS" id="PR00149">
    <property type="entry name" value="FUMRATELYASE"/>
</dbReference>
<feature type="binding site" evidence="4">
    <location>
        <position position="319"/>
    </location>
    <ligand>
        <name>substrate</name>
    </ligand>
</feature>
<dbReference type="OrthoDB" id="9802809at2"/>
<feature type="active site" evidence="4">
    <location>
        <position position="318"/>
    </location>
</feature>
<dbReference type="GO" id="GO:0005737">
    <property type="term" value="C:cytoplasm"/>
    <property type="evidence" value="ECO:0007669"/>
    <property type="project" value="UniProtKB-SubCell"/>
</dbReference>
<dbReference type="GO" id="GO:0004333">
    <property type="term" value="F:fumarate hydratase activity"/>
    <property type="evidence" value="ECO:0007669"/>
    <property type="project" value="UniProtKB-UniRule"/>
</dbReference>
<comment type="catalytic activity">
    <reaction evidence="4">
        <text>(S)-malate = fumarate + H2O</text>
        <dbReference type="Rhea" id="RHEA:12460"/>
        <dbReference type="ChEBI" id="CHEBI:15377"/>
        <dbReference type="ChEBI" id="CHEBI:15589"/>
        <dbReference type="ChEBI" id="CHEBI:29806"/>
        <dbReference type="EC" id="4.2.1.2"/>
    </reaction>
</comment>
<proteinExistence type="inferred from homology"/>
<dbReference type="Pfam" id="PF10415">
    <property type="entry name" value="FumaraseC_C"/>
    <property type="match status" value="1"/>
</dbReference>
<dbReference type="InterPro" id="IPR008948">
    <property type="entry name" value="L-Aspartase-like"/>
</dbReference>
<dbReference type="FunFam" id="1.20.200.10:FF:000001">
    <property type="entry name" value="Fumarate hydratase, mitochondrial"/>
    <property type="match status" value="1"/>
</dbReference>
<dbReference type="Gene3D" id="1.20.200.10">
    <property type="entry name" value="Fumarase/aspartase (Central domain)"/>
    <property type="match status" value="1"/>
</dbReference>
<dbReference type="FunFam" id="1.10.275.10:FF:000001">
    <property type="entry name" value="Fumarate hydratase, mitochondrial"/>
    <property type="match status" value="1"/>
</dbReference>
<evidence type="ECO:0000313" key="8">
    <source>
        <dbReference type="Proteomes" id="UP000272908"/>
    </source>
</evidence>
<gene>
    <name evidence="4 7" type="primary">fumC</name>
    <name evidence="7" type="ORF">ROE7235_01174</name>
</gene>
<organism evidence="7 8">
    <name type="scientific">Roseinatronobacter ekhonensis</name>
    <dbReference type="NCBI Taxonomy" id="254356"/>
    <lineage>
        <taxon>Bacteria</taxon>
        <taxon>Pseudomonadati</taxon>
        <taxon>Pseudomonadota</taxon>
        <taxon>Alphaproteobacteria</taxon>
        <taxon>Rhodobacterales</taxon>
        <taxon>Paracoccaceae</taxon>
        <taxon>Roseinatronobacter</taxon>
    </lineage>
</organism>
<dbReference type="GO" id="GO:0006099">
    <property type="term" value="P:tricarboxylic acid cycle"/>
    <property type="evidence" value="ECO:0007669"/>
    <property type="project" value="UniProtKB-UniRule"/>
</dbReference>
<sequence>MTTIRVETDSFGPLDVPADKYWGAQTQRSIINFPIGWERQPVPIIRALGAIKWACALVNMQQGTLDDRRGAAIVQAATEVFNGQFDDNFPLVVWQTGSGTQSNMNANEVISNRAIEILGGEMGSKDPVHPNDHCNMGQSSNDTFPTAMHVAIGMLARDVLLPGLAKLHDALAAKSEEFKDIIKIGRTHTQDATPLTLGQEFGGYAHQVKMGIARVEMCLPHIYELAQGGTAVGTGLNTRKGWDMAVAGHIAQITDLPFVTAPNKFEALAAHDAMVMFSGALKTVAASLFKIANDMRLLGSGPRSGLGELILPENEPGSSIMPGKVNPTQAEALTMVCAHVMGNDAAVGFAGSQGHFELNVYNPMMSYNVLQSMQLLGDAASSFTDNMVVGTRANVDRIDKLMKESLMLVTALAPTIGYDNATKVAKTAHKNGTTLKEEAIALGFVDAETFDRVVRPEDMIGPKG</sequence>
<comment type="subunit">
    <text evidence="4">Homotetramer.</text>
</comment>
<dbReference type="InterPro" id="IPR020557">
    <property type="entry name" value="Fumarate_lyase_CS"/>
</dbReference>
<dbReference type="EC" id="4.2.1.2" evidence="4"/>
<dbReference type="InterPro" id="IPR005677">
    <property type="entry name" value="Fum_hydII"/>
</dbReference>
<dbReference type="GO" id="GO:0006106">
    <property type="term" value="P:fumarate metabolic process"/>
    <property type="evidence" value="ECO:0007669"/>
    <property type="project" value="InterPro"/>
</dbReference>
<dbReference type="Gene3D" id="1.10.275.10">
    <property type="entry name" value="Fumarase/aspartase (N-terminal domain)"/>
    <property type="match status" value="1"/>
</dbReference>
<comment type="similarity">
    <text evidence="1 4">Belongs to the class-II fumarase/aspartase family. Fumarase subfamily.</text>
</comment>
<keyword evidence="4" id="KW-0963">Cytoplasm</keyword>
<evidence type="ECO:0000256" key="4">
    <source>
        <dbReference type="HAMAP-Rule" id="MF_00743"/>
    </source>
</evidence>
<dbReference type="InterPro" id="IPR018951">
    <property type="entry name" value="Fumarase_C_C"/>
</dbReference>
<feature type="domain" description="Fumarase C C-terminal" evidence="6">
    <location>
        <begin position="408"/>
        <end position="460"/>
    </location>
</feature>
<feature type="site" description="Important for catalytic activity" evidence="4">
    <location>
        <position position="331"/>
    </location>
</feature>